<proteinExistence type="predicted"/>
<evidence type="ECO:0000313" key="1">
    <source>
        <dbReference type="EMBL" id="CAB4166366.1"/>
    </source>
</evidence>
<dbReference type="EMBL" id="LR796795">
    <property type="protein sequence ID" value="CAB4166366.1"/>
    <property type="molecule type" value="Genomic_DNA"/>
</dbReference>
<protein>
    <submittedName>
        <fullName evidence="1">Uncharacterized protein</fullName>
    </submittedName>
</protein>
<sequence>MEESEKHHIVISVEMFKHYLYKVSLFAAPEVANVCKDNFSEESQQTCEDRICLLVNEITKKVQNG</sequence>
<accession>A0A6J5P8M0</accession>
<organism evidence="1">
    <name type="scientific">uncultured Caudovirales phage</name>
    <dbReference type="NCBI Taxonomy" id="2100421"/>
    <lineage>
        <taxon>Viruses</taxon>
        <taxon>Duplodnaviria</taxon>
        <taxon>Heunggongvirae</taxon>
        <taxon>Uroviricota</taxon>
        <taxon>Caudoviricetes</taxon>
        <taxon>Peduoviridae</taxon>
        <taxon>Maltschvirus</taxon>
        <taxon>Maltschvirus maltsch</taxon>
    </lineage>
</organism>
<name>A0A6J5P8M0_9CAUD</name>
<reference evidence="1" key="1">
    <citation type="submission" date="2020-04" db="EMBL/GenBank/DDBJ databases">
        <authorList>
            <person name="Chiriac C."/>
            <person name="Salcher M."/>
            <person name="Ghai R."/>
            <person name="Kavagutti S V."/>
        </authorList>
    </citation>
    <scope>NUCLEOTIDE SEQUENCE</scope>
</reference>
<gene>
    <name evidence="1" type="ORF">UFOVP844_25</name>
</gene>